<evidence type="ECO:0000256" key="1">
    <source>
        <dbReference type="ARBA" id="ARBA00009481"/>
    </source>
</evidence>
<dbReference type="PANTHER" id="PTHR12526:SF510">
    <property type="entry name" value="D-INOSITOL 3-PHOSPHATE GLYCOSYLTRANSFERASE"/>
    <property type="match status" value="1"/>
</dbReference>
<dbReference type="CDD" id="cd03801">
    <property type="entry name" value="GT4_PimA-like"/>
    <property type="match status" value="1"/>
</dbReference>
<gene>
    <name evidence="6" type="ORF">GCM10008967_28800</name>
</gene>
<dbReference type="InterPro" id="IPR028098">
    <property type="entry name" value="Glyco_trans_4-like_N"/>
</dbReference>
<proteinExistence type="inferred from homology"/>
<evidence type="ECO:0000256" key="3">
    <source>
        <dbReference type="ARBA" id="ARBA00022679"/>
    </source>
</evidence>
<evidence type="ECO:0000259" key="5">
    <source>
        <dbReference type="Pfam" id="PF13439"/>
    </source>
</evidence>
<organism evidence="6 7">
    <name type="scientific">Bacillus carboniphilus</name>
    <dbReference type="NCBI Taxonomy" id="86663"/>
    <lineage>
        <taxon>Bacteria</taxon>
        <taxon>Bacillati</taxon>
        <taxon>Bacillota</taxon>
        <taxon>Bacilli</taxon>
        <taxon>Bacillales</taxon>
        <taxon>Bacillaceae</taxon>
        <taxon>Bacillus</taxon>
    </lineage>
</organism>
<keyword evidence="7" id="KW-1185">Reference proteome</keyword>
<sequence length="394" mass="43450">MKILLATVYDYPHPGGLSTHMTTLKAGLEARGHEVDVLSFSDVPKVLQTIKVRGTSFVLNKISKGTGFIWGLKTRKKMLQAMIETKKHRGYDIVNAQDVYATFAAIDAGLPTVSTVHGYTAFEAVSAGSVIENSQEVKYLQEQEIEAFTKTRMVITVDLRIKNYVKKQADVDGFTIRNFINIDDFKPETSQKETLRAKHGIKAGEKVFFVPRRLTKKNGVIYPILALPKVLEKYPDVKLIYAGSGEALDEMKSLVSKNKLDKSVRILGAIPHKQIKEFYALSDVVLVPSIHSSGVEEATSISALEAMGSGIPLIASAVGGLREIVDHGVDGILVEERNIEALSASMIELLDHPEKGEKLAKAARTKIEAQYSHISAAEKYEQIYMQAIEKGLSY</sequence>
<evidence type="ECO:0000259" key="4">
    <source>
        <dbReference type="Pfam" id="PF00534"/>
    </source>
</evidence>
<dbReference type="RefSeq" id="WP_343800217.1">
    <property type="nucleotide sequence ID" value="NZ_BAAADJ010000048.1"/>
</dbReference>
<dbReference type="SUPFAM" id="SSF53756">
    <property type="entry name" value="UDP-Glycosyltransferase/glycogen phosphorylase"/>
    <property type="match status" value="1"/>
</dbReference>
<dbReference type="InterPro" id="IPR001296">
    <property type="entry name" value="Glyco_trans_1"/>
</dbReference>
<protein>
    <submittedName>
        <fullName evidence="6">Glycosyltransferase family 4 protein</fullName>
    </submittedName>
</protein>
<dbReference type="Pfam" id="PF13439">
    <property type="entry name" value="Glyco_transf_4"/>
    <property type="match status" value="1"/>
</dbReference>
<dbReference type="Pfam" id="PF00534">
    <property type="entry name" value="Glycos_transf_1"/>
    <property type="match status" value="1"/>
</dbReference>
<keyword evidence="3" id="KW-0808">Transferase</keyword>
<feature type="domain" description="Glycosyltransferase subfamily 4-like N-terminal" evidence="5">
    <location>
        <begin position="14"/>
        <end position="183"/>
    </location>
</feature>
<name>A0ABN0WG83_9BACI</name>
<dbReference type="PANTHER" id="PTHR12526">
    <property type="entry name" value="GLYCOSYLTRANSFERASE"/>
    <property type="match status" value="1"/>
</dbReference>
<evidence type="ECO:0000313" key="6">
    <source>
        <dbReference type="EMBL" id="GAA0336706.1"/>
    </source>
</evidence>
<keyword evidence="2" id="KW-0328">Glycosyltransferase</keyword>
<comment type="caution">
    <text evidence="6">The sequence shown here is derived from an EMBL/GenBank/DDBJ whole genome shotgun (WGS) entry which is preliminary data.</text>
</comment>
<accession>A0ABN0WG83</accession>
<dbReference type="Proteomes" id="UP001500782">
    <property type="component" value="Unassembled WGS sequence"/>
</dbReference>
<evidence type="ECO:0000313" key="7">
    <source>
        <dbReference type="Proteomes" id="UP001500782"/>
    </source>
</evidence>
<dbReference type="EMBL" id="BAAADJ010000048">
    <property type="protein sequence ID" value="GAA0336706.1"/>
    <property type="molecule type" value="Genomic_DNA"/>
</dbReference>
<reference evidence="6 7" key="1">
    <citation type="journal article" date="2019" name="Int. J. Syst. Evol. Microbiol.">
        <title>The Global Catalogue of Microorganisms (GCM) 10K type strain sequencing project: providing services to taxonomists for standard genome sequencing and annotation.</title>
        <authorList>
            <consortium name="The Broad Institute Genomics Platform"/>
            <consortium name="The Broad Institute Genome Sequencing Center for Infectious Disease"/>
            <person name="Wu L."/>
            <person name="Ma J."/>
        </authorList>
    </citation>
    <scope>NUCLEOTIDE SEQUENCE [LARGE SCALE GENOMIC DNA]</scope>
    <source>
        <strain evidence="6 7">JCM 9731</strain>
    </source>
</reference>
<dbReference type="Gene3D" id="3.40.50.2000">
    <property type="entry name" value="Glycogen Phosphorylase B"/>
    <property type="match status" value="2"/>
</dbReference>
<feature type="domain" description="Glycosyl transferase family 1" evidence="4">
    <location>
        <begin position="192"/>
        <end position="365"/>
    </location>
</feature>
<comment type="similarity">
    <text evidence="1">Belongs to the glycosyltransferase group 1 family. Glycosyltransferase 4 subfamily.</text>
</comment>
<evidence type="ECO:0000256" key="2">
    <source>
        <dbReference type="ARBA" id="ARBA00022676"/>
    </source>
</evidence>